<dbReference type="Proteomes" id="UP000005713">
    <property type="component" value="Unassembled WGS sequence"/>
</dbReference>
<dbReference type="Pfam" id="PF01850">
    <property type="entry name" value="PIN"/>
    <property type="match status" value="1"/>
</dbReference>
<protein>
    <submittedName>
        <fullName evidence="2">PilT protein-like</fullName>
    </submittedName>
</protein>
<reference evidence="2 3" key="1">
    <citation type="submission" date="2006-06" db="EMBL/GenBank/DDBJ databases">
        <authorList>
            <person name="Moran M.A."/>
            <person name="Ferriera S."/>
            <person name="Johnson J."/>
            <person name="Kravitz S."/>
            <person name="Beeson K."/>
            <person name="Sutton G."/>
            <person name="Rogers Y.-H."/>
            <person name="Friedman R."/>
            <person name="Frazier M."/>
            <person name="Venter J.C."/>
        </authorList>
    </citation>
    <scope>NUCLEOTIDE SEQUENCE [LARGE SCALE GENOMIC DNA]</scope>
    <source>
        <strain evidence="2 3">E-37</strain>
    </source>
</reference>
<proteinExistence type="predicted"/>
<dbReference type="EMBL" id="AAYA01000024">
    <property type="protein sequence ID" value="EBA05758.1"/>
    <property type="molecule type" value="Genomic_DNA"/>
</dbReference>
<gene>
    <name evidence="2" type="ORF">SSE37_03065</name>
</gene>
<comment type="caution">
    <text evidence="2">The sequence shown here is derived from an EMBL/GenBank/DDBJ whole genome shotgun (WGS) entry which is preliminary data.</text>
</comment>
<dbReference type="InterPro" id="IPR002716">
    <property type="entry name" value="PIN_dom"/>
</dbReference>
<dbReference type="PANTHER" id="PTHR36173">
    <property type="entry name" value="RIBONUCLEASE VAPC16-RELATED"/>
    <property type="match status" value="1"/>
</dbReference>
<dbReference type="AlphaFoldDB" id="A3KAQ2"/>
<sequence>MSALLLDTNAFAMILTDDPRLTDTARDAILGATRVALSVISLYEIGQKVRLGKWPEMDAFASDLAVQAQNDGIDLLPLSPAAALQAALLDWEHRDPFDRMIACVARAEGLDLVSSDTAFDALTLSRIW</sequence>
<feature type="domain" description="PIN" evidence="1">
    <location>
        <begin position="5"/>
        <end position="121"/>
    </location>
</feature>
<evidence type="ECO:0000313" key="3">
    <source>
        <dbReference type="Proteomes" id="UP000005713"/>
    </source>
</evidence>
<dbReference type="InterPro" id="IPR029060">
    <property type="entry name" value="PIN-like_dom_sf"/>
</dbReference>
<organism evidence="2 3">
    <name type="scientific">Sagittula stellata (strain ATCC 700073 / DSM 11524 / E-37)</name>
    <dbReference type="NCBI Taxonomy" id="388399"/>
    <lineage>
        <taxon>Bacteria</taxon>
        <taxon>Pseudomonadati</taxon>
        <taxon>Pseudomonadota</taxon>
        <taxon>Alphaproteobacteria</taxon>
        <taxon>Rhodobacterales</taxon>
        <taxon>Roseobacteraceae</taxon>
        <taxon>Sagittula</taxon>
    </lineage>
</organism>
<dbReference type="eggNOG" id="COG3744">
    <property type="taxonomic scope" value="Bacteria"/>
</dbReference>
<dbReference type="InterPro" id="IPR041705">
    <property type="entry name" value="PIN_Sll0205"/>
</dbReference>
<evidence type="ECO:0000259" key="1">
    <source>
        <dbReference type="Pfam" id="PF01850"/>
    </source>
</evidence>
<name>A3KAQ2_SAGS3</name>
<evidence type="ECO:0000313" key="2">
    <source>
        <dbReference type="EMBL" id="EBA05758.1"/>
    </source>
</evidence>
<dbReference type="SUPFAM" id="SSF88723">
    <property type="entry name" value="PIN domain-like"/>
    <property type="match status" value="1"/>
</dbReference>
<keyword evidence="3" id="KW-1185">Reference proteome</keyword>
<dbReference type="Gene3D" id="3.40.50.1010">
    <property type="entry name" value="5'-nuclease"/>
    <property type="match status" value="1"/>
</dbReference>
<dbReference type="CDD" id="cd09872">
    <property type="entry name" value="PIN_Sll0205-like"/>
    <property type="match status" value="1"/>
</dbReference>
<dbReference type="OrthoDB" id="9798990at2"/>
<dbReference type="InterPro" id="IPR052919">
    <property type="entry name" value="TA_system_RNase"/>
</dbReference>
<dbReference type="PANTHER" id="PTHR36173:SF2">
    <property type="entry name" value="RIBONUCLEASE VAPC16"/>
    <property type="match status" value="1"/>
</dbReference>
<dbReference type="RefSeq" id="WP_005863876.1">
    <property type="nucleotide sequence ID" value="NZ_AAYA01000024.1"/>
</dbReference>
<accession>A3KAQ2</accession>